<proteinExistence type="predicted"/>
<dbReference type="Proteomes" id="UP000093412">
    <property type="component" value="Unassembled WGS sequence"/>
</dbReference>
<protein>
    <submittedName>
        <fullName evidence="3">Peptidoglycan binding domain protein</fullName>
    </submittedName>
</protein>
<dbReference type="EMBL" id="MAQA01000032">
    <property type="protein sequence ID" value="OCI30633.1"/>
    <property type="molecule type" value="Genomic_DNA"/>
</dbReference>
<evidence type="ECO:0000313" key="3">
    <source>
        <dbReference type="EMBL" id="OCI30633.1"/>
    </source>
</evidence>
<feature type="domain" description="Peptidoglycan binding-like" evidence="2">
    <location>
        <begin position="162"/>
        <end position="212"/>
    </location>
</feature>
<dbReference type="Pfam" id="PF01471">
    <property type="entry name" value="PG_binding_1"/>
    <property type="match status" value="1"/>
</dbReference>
<dbReference type="InterPro" id="IPR002477">
    <property type="entry name" value="Peptidoglycan-bd-like"/>
</dbReference>
<evidence type="ECO:0000256" key="1">
    <source>
        <dbReference type="SAM" id="MobiDB-lite"/>
    </source>
</evidence>
<dbReference type="RefSeq" id="WP_068626144.1">
    <property type="nucleotide sequence ID" value="NZ_MAQA01000032.1"/>
</dbReference>
<dbReference type="Gene3D" id="2.40.420.20">
    <property type="match status" value="1"/>
</dbReference>
<dbReference type="InterPro" id="IPR036366">
    <property type="entry name" value="PGBDSf"/>
</dbReference>
<evidence type="ECO:0000313" key="4">
    <source>
        <dbReference type="Proteomes" id="UP000093412"/>
    </source>
</evidence>
<gene>
    <name evidence="3" type="ORF">OERS_27090</name>
</gene>
<dbReference type="SUPFAM" id="SSF47090">
    <property type="entry name" value="PGBD-like"/>
    <property type="match status" value="1"/>
</dbReference>
<reference evidence="3 4" key="1">
    <citation type="submission" date="2016-06" db="EMBL/GenBank/DDBJ databases">
        <title>Genome sequence of Oerskovia enterophila DSM 43852.</title>
        <authorList>
            <person name="Poehlein A."/>
            <person name="Jag V."/>
            <person name="Bengelsdorf F.R."/>
            <person name="Daniel R."/>
            <person name="Duerre P."/>
        </authorList>
    </citation>
    <scope>NUCLEOTIDE SEQUENCE [LARGE SCALE GENOMIC DNA]</scope>
    <source>
        <strain evidence="3 4">DSM 43852</strain>
    </source>
</reference>
<keyword evidence="4" id="KW-1185">Reference proteome</keyword>
<sequence length="390" mass="38668">MSRRRHVAPGDGPRSAEVNAPADAAPAGAAPRRRRRRGAIVGGVAGAVVIGAGAVLVLGGFGRGAEPDPAASGPGATATVTRQTLVERSTVKGVLGYGEAVVQGHQGAGGDGGGGGGTVTWLPGVGDVVDRGGVLFKVDEHPTVLLLGSLPMYRDLGVDAEGDDVRQLEENLAALGYTGFTVDAKFTAATAKAVEKWQKDRGLEKTGSVGPADVLVVPGPVRVDALKVRVGAPAAAEILTTTGVDRAISVDLDLADRDLAVEGGAVSVALPGGGSADGVITAVGSPKIVKDESGMPGASDTTVVPVTVTLADGTEADAGSVKVTFVADERPDVLTVPVAALLALAEGGYGVEVVEGGSTRIVAVTTGLFADGNVEVTGDLAEGDVVGMPS</sequence>
<evidence type="ECO:0000259" key="2">
    <source>
        <dbReference type="Pfam" id="PF01471"/>
    </source>
</evidence>
<organism evidence="3 4">
    <name type="scientific">Oerskovia enterophila</name>
    <dbReference type="NCBI Taxonomy" id="43678"/>
    <lineage>
        <taxon>Bacteria</taxon>
        <taxon>Bacillati</taxon>
        <taxon>Actinomycetota</taxon>
        <taxon>Actinomycetes</taxon>
        <taxon>Micrococcales</taxon>
        <taxon>Cellulomonadaceae</taxon>
        <taxon>Oerskovia</taxon>
    </lineage>
</organism>
<comment type="caution">
    <text evidence="3">The sequence shown here is derived from an EMBL/GenBank/DDBJ whole genome shotgun (WGS) entry which is preliminary data.</text>
</comment>
<dbReference type="Gene3D" id="1.10.101.10">
    <property type="entry name" value="PGBD-like superfamily/PGBD"/>
    <property type="match status" value="1"/>
</dbReference>
<dbReference type="InterPro" id="IPR036365">
    <property type="entry name" value="PGBD-like_sf"/>
</dbReference>
<feature type="region of interest" description="Disordered" evidence="1">
    <location>
        <begin position="1"/>
        <end position="35"/>
    </location>
</feature>
<name>A0ABX2Y253_9CELL</name>
<accession>A0ABX2Y253</accession>